<dbReference type="PANTHER" id="PTHR47256">
    <property type="entry name" value="ZN(II)2CYS6 TRANSCRIPTION FACTOR (EUROFUNG)-RELATED"/>
    <property type="match status" value="1"/>
</dbReference>
<feature type="domain" description="Xylanolytic transcriptional activator regulatory" evidence="3">
    <location>
        <begin position="230"/>
        <end position="401"/>
    </location>
</feature>
<evidence type="ECO:0000256" key="1">
    <source>
        <dbReference type="ARBA" id="ARBA00023242"/>
    </source>
</evidence>
<accession>A0A9W8VC71</accession>
<keyword evidence="1" id="KW-0539">Nucleus</keyword>
<dbReference type="OrthoDB" id="426882at2759"/>
<dbReference type="Pfam" id="PF04082">
    <property type="entry name" value="Fungal_trans"/>
    <property type="match status" value="1"/>
</dbReference>
<dbReference type="CDD" id="cd12148">
    <property type="entry name" value="fungal_TF_MHR"/>
    <property type="match status" value="1"/>
</dbReference>
<reference evidence="4" key="1">
    <citation type="submission" date="2022-09" db="EMBL/GenBank/DDBJ databases">
        <title>Fusarium specimens isolated from Avocado Roots.</title>
        <authorList>
            <person name="Stajich J."/>
            <person name="Roper C."/>
            <person name="Heimlech-Rivalta G."/>
        </authorList>
    </citation>
    <scope>NUCLEOTIDE SEQUENCE</scope>
    <source>
        <strain evidence="4">CF00136</strain>
    </source>
</reference>
<proteinExistence type="predicted"/>
<dbReference type="AlphaFoldDB" id="A0A9W8VC71"/>
<evidence type="ECO:0000259" key="3">
    <source>
        <dbReference type="Pfam" id="PF04082"/>
    </source>
</evidence>
<dbReference type="GO" id="GO:0008270">
    <property type="term" value="F:zinc ion binding"/>
    <property type="evidence" value="ECO:0007669"/>
    <property type="project" value="InterPro"/>
</dbReference>
<feature type="region of interest" description="Disordered" evidence="2">
    <location>
        <begin position="52"/>
        <end position="72"/>
    </location>
</feature>
<keyword evidence="5" id="KW-1185">Reference proteome</keyword>
<protein>
    <recommendedName>
        <fullName evidence="3">Xylanolytic transcriptional activator regulatory domain-containing protein</fullName>
    </recommendedName>
</protein>
<dbReference type="InterPro" id="IPR053187">
    <property type="entry name" value="Notoamide_regulator"/>
</dbReference>
<comment type="caution">
    <text evidence="4">The sequence shown here is derived from an EMBL/GenBank/DDBJ whole genome shotgun (WGS) entry which is preliminary data.</text>
</comment>
<dbReference type="GO" id="GO:0006351">
    <property type="term" value="P:DNA-templated transcription"/>
    <property type="evidence" value="ECO:0007669"/>
    <property type="project" value="InterPro"/>
</dbReference>
<evidence type="ECO:0000313" key="5">
    <source>
        <dbReference type="Proteomes" id="UP001152049"/>
    </source>
</evidence>
<evidence type="ECO:0000313" key="4">
    <source>
        <dbReference type="EMBL" id="KAJ4257973.1"/>
    </source>
</evidence>
<sequence>MSKLFRALASIHDAGAAAILKELRRGVSPAVIVNGLDQGTLSLSQPLVDAKSQIPTQSPNLQSSASDPHGSPPATILPSLSTWLRQNTQTQTSYQELFHLIQTMKEDESINILRRVRAGEDVASLVRLIRDGNLIMQMALVPETQRQYQFPYLSQIPEYLSSMRNPYLEALVIGSNPPSFRSNKAGAVLDRRPYTIPYPASVITDPHLWNLKASKWTSVIQEDQLLSKLLNSYFMHQYPIFLGFHKDYFLEDMASGRQDRFCSPLLVNTLLAAGCHTYMGLPERAQFWNPHNLTYRFLAEAKRLWELQCGQSSLTAIQAAIILNTISDSDTMDKIGKSYMLQAVAMAHDTNLFKVDSRINSRKMQRARTFTAWCLYTWDAMQSFYLRQEPLIKEPPETPLPDIMADPSWFGEIWVRYPLSDTPVPTHFGHVVKATMDLRSLMHEVASALFKGKGLDENPSPETLNSFRSKLDNLFNQLPEVLSSKNLILPMHLRIHMEYHSTLIALIQSQVNPSNSPIGAINRVTVIRAHNNIETLVRLYHQRHNFQAYDSFLVLSLLLVGNRTIDTLESNPDSRDIEHYRATLVACAKGLHDQGKHSYMPAVVYHMLRSRMRHHDKDLLSTYVKEHESGDPDLIAQYNQSQYPVPIIKINEDPRTAHLAKLVKRYEDLSLESVSTSSRKGATPESESGR</sequence>
<name>A0A9W8VC71_9HYPO</name>
<dbReference type="PANTHER" id="PTHR47256:SF1">
    <property type="entry name" value="ZN(II)2CYS6 TRANSCRIPTION FACTOR (EUROFUNG)"/>
    <property type="match status" value="1"/>
</dbReference>
<evidence type="ECO:0000256" key="2">
    <source>
        <dbReference type="SAM" id="MobiDB-lite"/>
    </source>
</evidence>
<organism evidence="4 5">
    <name type="scientific">Fusarium torreyae</name>
    <dbReference type="NCBI Taxonomy" id="1237075"/>
    <lineage>
        <taxon>Eukaryota</taxon>
        <taxon>Fungi</taxon>
        <taxon>Dikarya</taxon>
        <taxon>Ascomycota</taxon>
        <taxon>Pezizomycotina</taxon>
        <taxon>Sordariomycetes</taxon>
        <taxon>Hypocreomycetidae</taxon>
        <taxon>Hypocreales</taxon>
        <taxon>Nectriaceae</taxon>
        <taxon>Fusarium</taxon>
    </lineage>
</organism>
<dbReference type="EMBL" id="JAOQAZ010000016">
    <property type="protein sequence ID" value="KAJ4257973.1"/>
    <property type="molecule type" value="Genomic_DNA"/>
</dbReference>
<dbReference type="GO" id="GO:0003677">
    <property type="term" value="F:DNA binding"/>
    <property type="evidence" value="ECO:0007669"/>
    <property type="project" value="InterPro"/>
</dbReference>
<feature type="compositionally biased region" description="Polar residues" evidence="2">
    <location>
        <begin position="53"/>
        <end position="66"/>
    </location>
</feature>
<dbReference type="Proteomes" id="UP001152049">
    <property type="component" value="Unassembled WGS sequence"/>
</dbReference>
<gene>
    <name evidence="4" type="ORF">NW762_008110</name>
</gene>
<dbReference type="InterPro" id="IPR007219">
    <property type="entry name" value="XnlR_reg_dom"/>
</dbReference>